<evidence type="ECO:0000313" key="2">
    <source>
        <dbReference type="EMBL" id="GAA5508753.1"/>
    </source>
</evidence>
<sequence>MGARLMALFDLNTDPSSSTKRWFGASLSTLLLIVAYLVQYRAANVSMILAIAGVMVAVVYYAVPGTRVRLIRAWQYATYPVAWVISHLLLGTVFFGIVLPTGIVLRLLGYDPLRLKKRNSKSNWMARGDAPEISRYFKQF</sequence>
<proteinExistence type="predicted"/>
<reference evidence="2 3" key="1">
    <citation type="submission" date="2024-02" db="EMBL/GenBank/DDBJ databases">
        <title>Rhodopirellula caenicola NBRC 110016.</title>
        <authorList>
            <person name="Ichikawa N."/>
            <person name="Katano-Makiyama Y."/>
            <person name="Hidaka K."/>
        </authorList>
    </citation>
    <scope>NUCLEOTIDE SEQUENCE [LARGE SCALE GENOMIC DNA]</scope>
    <source>
        <strain evidence="2 3">NBRC 110016</strain>
    </source>
</reference>
<name>A0ABP9VUD5_9BACT</name>
<protein>
    <recommendedName>
        <fullName evidence="4">SxtJ</fullName>
    </recommendedName>
</protein>
<dbReference type="Proteomes" id="UP001416858">
    <property type="component" value="Unassembled WGS sequence"/>
</dbReference>
<organism evidence="2 3">
    <name type="scientific">Novipirellula caenicola</name>
    <dbReference type="NCBI Taxonomy" id="1536901"/>
    <lineage>
        <taxon>Bacteria</taxon>
        <taxon>Pseudomonadati</taxon>
        <taxon>Planctomycetota</taxon>
        <taxon>Planctomycetia</taxon>
        <taxon>Pirellulales</taxon>
        <taxon>Pirellulaceae</taxon>
        <taxon>Novipirellula</taxon>
    </lineage>
</organism>
<feature type="transmembrane region" description="Helical" evidence="1">
    <location>
        <begin position="45"/>
        <end position="63"/>
    </location>
</feature>
<dbReference type="Pfam" id="PF19588">
    <property type="entry name" value="SxtJ"/>
    <property type="match status" value="1"/>
</dbReference>
<feature type="transmembrane region" description="Helical" evidence="1">
    <location>
        <begin position="20"/>
        <end position="38"/>
    </location>
</feature>
<keyword evidence="1" id="KW-1133">Transmembrane helix</keyword>
<comment type="caution">
    <text evidence="2">The sequence shown here is derived from an EMBL/GenBank/DDBJ whole genome shotgun (WGS) entry which is preliminary data.</text>
</comment>
<gene>
    <name evidence="2" type="ORF">Rcae01_04222</name>
</gene>
<feature type="transmembrane region" description="Helical" evidence="1">
    <location>
        <begin position="83"/>
        <end position="108"/>
    </location>
</feature>
<evidence type="ECO:0000313" key="3">
    <source>
        <dbReference type="Proteomes" id="UP001416858"/>
    </source>
</evidence>
<keyword evidence="3" id="KW-1185">Reference proteome</keyword>
<dbReference type="EMBL" id="BAABRO010000011">
    <property type="protein sequence ID" value="GAA5508753.1"/>
    <property type="molecule type" value="Genomic_DNA"/>
</dbReference>
<dbReference type="InterPro" id="IPR045781">
    <property type="entry name" value="SxtJ"/>
</dbReference>
<keyword evidence="1" id="KW-0812">Transmembrane</keyword>
<accession>A0ABP9VUD5</accession>
<evidence type="ECO:0008006" key="4">
    <source>
        <dbReference type="Google" id="ProtNLM"/>
    </source>
</evidence>
<keyword evidence="1" id="KW-0472">Membrane</keyword>
<evidence type="ECO:0000256" key="1">
    <source>
        <dbReference type="SAM" id="Phobius"/>
    </source>
</evidence>